<evidence type="ECO:0000313" key="4">
    <source>
        <dbReference type="Proteomes" id="UP000576225"/>
    </source>
</evidence>
<evidence type="ECO:0000313" key="3">
    <source>
        <dbReference type="Proteomes" id="UP000245959"/>
    </source>
</evidence>
<accession>A0A2U1B982</accession>
<name>A0A2U1B982_9BACT</name>
<sequence>MSRYAAAELQQLAGVEFNRILAGDGELRRLESLKYDKNAETRLLLEVMNLGDFRIGKLPVRPLTAAKWAFLWMLENRYATGGAIRTIDLDVALYILSAPDLRELRLAPWEIPGAAAGYAAATGLEAADAHREAAAWRDAAFRPLELMPPADLADEPPRYDAEWLTRICGVAVRETGEPWERVMHGMSLSTVCCAYVNFARRESTEPHRFRRRPDAELEAQISARIDELAEKFLSDQQ</sequence>
<proteinExistence type="predicted"/>
<dbReference type="AlphaFoldDB" id="A0A2U1B982"/>
<dbReference type="Proteomes" id="UP000245959">
    <property type="component" value="Unassembled WGS sequence"/>
</dbReference>
<gene>
    <name evidence="2" type="ORF">C8D82_103137</name>
    <name evidence="1" type="ORF">HF882_22110</name>
</gene>
<comment type="caution">
    <text evidence="2">The sequence shown here is derived from an EMBL/GenBank/DDBJ whole genome shotgun (WGS) entry which is preliminary data.</text>
</comment>
<dbReference type="EMBL" id="JABAEW010000097">
    <property type="protein sequence ID" value="NMD89285.1"/>
    <property type="molecule type" value="Genomic_DNA"/>
</dbReference>
<organism evidence="2 3">
    <name type="scientific">Victivallis vadensis</name>
    <dbReference type="NCBI Taxonomy" id="172901"/>
    <lineage>
        <taxon>Bacteria</taxon>
        <taxon>Pseudomonadati</taxon>
        <taxon>Lentisphaerota</taxon>
        <taxon>Lentisphaeria</taxon>
        <taxon>Victivallales</taxon>
        <taxon>Victivallaceae</taxon>
        <taxon>Victivallis</taxon>
    </lineage>
</organism>
<dbReference type="EMBL" id="QEKH01000003">
    <property type="protein sequence ID" value="PVY45223.1"/>
    <property type="molecule type" value="Genomic_DNA"/>
</dbReference>
<dbReference type="GeneID" id="78294119"/>
<evidence type="ECO:0000313" key="2">
    <source>
        <dbReference type="EMBL" id="PVY45223.1"/>
    </source>
</evidence>
<evidence type="ECO:0000313" key="1">
    <source>
        <dbReference type="EMBL" id="NMD89285.1"/>
    </source>
</evidence>
<protein>
    <submittedName>
        <fullName evidence="2">Uncharacterized protein</fullName>
    </submittedName>
</protein>
<reference evidence="2 3" key="1">
    <citation type="submission" date="2018-04" db="EMBL/GenBank/DDBJ databases">
        <title>Genomic Encyclopedia of Type Strains, Phase IV (KMG-IV): sequencing the most valuable type-strain genomes for metagenomic binning, comparative biology and taxonomic classification.</title>
        <authorList>
            <person name="Goeker M."/>
        </authorList>
    </citation>
    <scope>NUCLEOTIDE SEQUENCE [LARGE SCALE GENOMIC DNA]</scope>
    <source>
        <strain evidence="2 3">DSM 14823</strain>
    </source>
</reference>
<dbReference type="Proteomes" id="UP000576225">
    <property type="component" value="Unassembled WGS sequence"/>
</dbReference>
<reference evidence="1 4" key="2">
    <citation type="submission" date="2020-04" db="EMBL/GenBank/DDBJ databases">
        <authorList>
            <person name="Hitch T.C.A."/>
            <person name="Wylensek D."/>
            <person name="Clavel T."/>
        </authorList>
    </citation>
    <scope>NUCLEOTIDE SEQUENCE [LARGE SCALE GENOMIC DNA]</scope>
    <source>
        <strain evidence="1 4">COR2-253-APC-1A</strain>
    </source>
</reference>
<dbReference type="RefSeq" id="WP_116882794.1">
    <property type="nucleotide sequence ID" value="NZ_CABMMC010000020.1"/>
</dbReference>
<keyword evidence="3" id="KW-1185">Reference proteome</keyword>